<dbReference type="InterPro" id="IPR011330">
    <property type="entry name" value="Glyco_hydro/deAcase_b/a-brl"/>
</dbReference>
<dbReference type="InterPro" id="IPR005501">
    <property type="entry name" value="LamB/YcsF/PxpA-like"/>
</dbReference>
<protein>
    <submittedName>
        <fullName evidence="1">SPOSA6832_04440-mRNA-1:cds</fullName>
    </submittedName>
</protein>
<name>A0A0D6ERL9_SPOSA</name>
<dbReference type="AlphaFoldDB" id="A0A0D6ERL9"/>
<dbReference type="PANTHER" id="PTHR30292:SF0">
    <property type="entry name" value="5-OXOPROLINASE SUBUNIT A"/>
    <property type="match status" value="1"/>
</dbReference>
<reference evidence="2" key="1">
    <citation type="submission" date="2015-02" db="EMBL/GenBank/DDBJ databases">
        <authorList>
            <person name="Gon?alves P."/>
        </authorList>
    </citation>
    <scope>NUCLEOTIDE SEQUENCE [LARGE SCALE GENOMIC DNA]</scope>
</reference>
<dbReference type="PANTHER" id="PTHR30292">
    <property type="entry name" value="UNCHARACTERIZED PROTEIN YBGL-RELATED"/>
    <property type="match status" value="1"/>
</dbReference>
<sequence>MALEATINCDCGESFGQWSLGDDEGLFPIVDIANLACGFHGGDFDVMRKTVELAKKHNVGIGSHPSLPAFSEDLIDQQGFGRRVMVMEPASFFNAILYQQGALTAYLKLAGIQQTHIKPHGQAYIMSSKDIELARQSAKVAKLYDLPLLGLPGSAHEEACKEEEWYADLQYSDDVSCFPSHAKLLPPASAAHRTPITGEQTRGMLETSTWLSLAGQTCKFPEGTKKISICVHGDFPGAVEVAKAVRTAIDDVKNGVPAR</sequence>
<dbReference type="SUPFAM" id="SSF88713">
    <property type="entry name" value="Glycoside hydrolase/deacetylase"/>
    <property type="match status" value="1"/>
</dbReference>
<evidence type="ECO:0000313" key="2">
    <source>
        <dbReference type="Proteomes" id="UP000243876"/>
    </source>
</evidence>
<evidence type="ECO:0000313" key="1">
    <source>
        <dbReference type="EMBL" id="CEQ42609.1"/>
    </source>
</evidence>
<feature type="non-terminal residue" evidence="1">
    <location>
        <position position="1"/>
    </location>
</feature>
<organism evidence="1 2">
    <name type="scientific">Sporidiobolus salmonicolor</name>
    <name type="common">Yeast-like fungus</name>
    <name type="synonym">Sporobolomyces salmonicolor</name>
    <dbReference type="NCBI Taxonomy" id="5005"/>
    <lineage>
        <taxon>Eukaryota</taxon>
        <taxon>Fungi</taxon>
        <taxon>Dikarya</taxon>
        <taxon>Basidiomycota</taxon>
        <taxon>Pucciniomycotina</taxon>
        <taxon>Microbotryomycetes</taxon>
        <taxon>Sporidiobolales</taxon>
        <taxon>Sporidiobolaceae</taxon>
        <taxon>Sporobolomyces</taxon>
    </lineage>
</organism>
<dbReference type="GO" id="GO:0005975">
    <property type="term" value="P:carbohydrate metabolic process"/>
    <property type="evidence" value="ECO:0007669"/>
    <property type="project" value="InterPro"/>
</dbReference>
<dbReference type="EMBL" id="CENE01000030">
    <property type="protein sequence ID" value="CEQ42609.1"/>
    <property type="molecule type" value="Genomic_DNA"/>
</dbReference>
<accession>A0A0D6ERL9</accession>
<dbReference type="Proteomes" id="UP000243876">
    <property type="component" value="Unassembled WGS sequence"/>
</dbReference>
<dbReference type="OrthoDB" id="5295431at2759"/>
<gene>
    <name evidence="1" type="primary">SPOSA6832_04440</name>
</gene>
<dbReference type="Gene3D" id="3.20.20.370">
    <property type="entry name" value="Glycoside hydrolase/deacetylase"/>
    <property type="match status" value="1"/>
</dbReference>
<proteinExistence type="predicted"/>
<dbReference type="Pfam" id="PF03746">
    <property type="entry name" value="LamB_YcsF"/>
    <property type="match status" value="1"/>
</dbReference>
<keyword evidence="2" id="KW-1185">Reference proteome</keyword>